<evidence type="ECO:0000256" key="4">
    <source>
        <dbReference type="ARBA" id="ARBA00022989"/>
    </source>
</evidence>
<dbReference type="PANTHER" id="PTHR24238">
    <property type="entry name" value="G-PROTEIN COUPLED RECEPTOR"/>
    <property type="match status" value="1"/>
</dbReference>
<evidence type="ECO:0000313" key="12">
    <source>
        <dbReference type="EMBL" id="KAG5667433.1"/>
    </source>
</evidence>
<accession>A0A9J6BC38</accession>
<evidence type="ECO:0000256" key="1">
    <source>
        <dbReference type="ARBA" id="ARBA00004141"/>
    </source>
</evidence>
<dbReference type="InterPro" id="IPR000276">
    <property type="entry name" value="GPCR_Rhodpsn"/>
</dbReference>
<evidence type="ECO:0000256" key="9">
    <source>
        <dbReference type="RuleBase" id="RU000688"/>
    </source>
</evidence>
<keyword evidence="6 10" id="KW-0472">Membrane</keyword>
<evidence type="ECO:0000256" key="8">
    <source>
        <dbReference type="ARBA" id="ARBA00023224"/>
    </source>
</evidence>
<feature type="transmembrane region" description="Helical" evidence="10">
    <location>
        <begin position="332"/>
        <end position="353"/>
    </location>
</feature>
<feature type="transmembrane region" description="Helical" evidence="10">
    <location>
        <begin position="48"/>
        <end position="71"/>
    </location>
</feature>
<dbReference type="GO" id="GO:0005886">
    <property type="term" value="C:plasma membrane"/>
    <property type="evidence" value="ECO:0007669"/>
    <property type="project" value="TreeGrafter"/>
</dbReference>
<dbReference type="PRINTS" id="PR00237">
    <property type="entry name" value="GPCRRHODOPSN"/>
</dbReference>
<evidence type="ECO:0000313" key="13">
    <source>
        <dbReference type="Proteomes" id="UP001107558"/>
    </source>
</evidence>
<dbReference type="PROSITE" id="PS50262">
    <property type="entry name" value="G_PROTEIN_RECEP_F1_2"/>
    <property type="match status" value="1"/>
</dbReference>
<comment type="subcellular location">
    <subcellularLocation>
        <location evidence="1">Membrane</location>
        <topology evidence="1">Multi-pass membrane protein</topology>
    </subcellularLocation>
</comment>
<evidence type="ECO:0000256" key="5">
    <source>
        <dbReference type="ARBA" id="ARBA00023040"/>
    </source>
</evidence>
<keyword evidence="4 10" id="KW-1133">Transmembrane helix</keyword>
<evidence type="ECO:0000256" key="2">
    <source>
        <dbReference type="ARBA" id="ARBA00010663"/>
    </source>
</evidence>
<dbReference type="Gene3D" id="1.20.1070.10">
    <property type="entry name" value="Rhodopsin 7-helix transmembrane proteins"/>
    <property type="match status" value="1"/>
</dbReference>
<keyword evidence="8 9" id="KW-0807">Transducer</keyword>
<organism evidence="12 13">
    <name type="scientific">Polypedilum vanderplanki</name>
    <name type="common">Sleeping chironomid midge</name>
    <dbReference type="NCBI Taxonomy" id="319348"/>
    <lineage>
        <taxon>Eukaryota</taxon>
        <taxon>Metazoa</taxon>
        <taxon>Ecdysozoa</taxon>
        <taxon>Arthropoda</taxon>
        <taxon>Hexapoda</taxon>
        <taxon>Insecta</taxon>
        <taxon>Pterygota</taxon>
        <taxon>Neoptera</taxon>
        <taxon>Endopterygota</taxon>
        <taxon>Diptera</taxon>
        <taxon>Nematocera</taxon>
        <taxon>Chironomoidea</taxon>
        <taxon>Chironomidae</taxon>
        <taxon>Chironominae</taxon>
        <taxon>Polypedilum</taxon>
        <taxon>Polypedilum</taxon>
    </lineage>
</organism>
<dbReference type="PROSITE" id="PS00237">
    <property type="entry name" value="G_PROTEIN_RECEP_F1_1"/>
    <property type="match status" value="1"/>
</dbReference>
<evidence type="ECO:0000256" key="3">
    <source>
        <dbReference type="ARBA" id="ARBA00022692"/>
    </source>
</evidence>
<comment type="similarity">
    <text evidence="2 9">Belongs to the G-protein coupled receptor 1 family.</text>
</comment>
<feature type="domain" description="G-protein coupled receptors family 1 profile" evidence="11">
    <location>
        <begin position="64"/>
        <end position="353"/>
    </location>
</feature>
<protein>
    <recommendedName>
        <fullName evidence="11">G-protein coupled receptors family 1 profile domain-containing protein</fullName>
    </recommendedName>
</protein>
<keyword evidence="5 9" id="KW-0297">G-protein coupled receptor</keyword>
<keyword evidence="13" id="KW-1185">Reference proteome</keyword>
<keyword evidence="7 9" id="KW-0675">Receptor</keyword>
<dbReference type="EMBL" id="JADBJN010000004">
    <property type="protein sequence ID" value="KAG5667433.1"/>
    <property type="molecule type" value="Genomic_DNA"/>
</dbReference>
<name>A0A9J6BC38_POLVA</name>
<evidence type="ECO:0000256" key="7">
    <source>
        <dbReference type="ARBA" id="ARBA00023170"/>
    </source>
</evidence>
<proteinExistence type="inferred from homology"/>
<feature type="transmembrane region" description="Helical" evidence="10">
    <location>
        <begin position="222"/>
        <end position="247"/>
    </location>
</feature>
<dbReference type="InterPro" id="IPR017452">
    <property type="entry name" value="GPCR_Rhodpsn_7TM"/>
</dbReference>
<dbReference type="Proteomes" id="UP001107558">
    <property type="component" value="Chromosome 4"/>
</dbReference>
<comment type="caution">
    <text evidence="12">The sequence shown here is derived from an EMBL/GenBank/DDBJ whole genome shotgun (WGS) entry which is preliminary data.</text>
</comment>
<keyword evidence="3 9" id="KW-0812">Transmembrane</keyword>
<sequence>MFNNFEYFYDETNFSSFNHDYDYEEENIPDLIVVYESAVMPLSKRQRIIFFVLTSIVSFLAIIGNALVLYVNFTRKQRLLFRTCLISLAISDMIYTQVTAVIYLPRLFISQSALWVLGPLTCAIFPFLQTFSILVNSILLVCIAMDRYMAVVRVTKAQWEPGKLFCVTCCVLVWGMAAGVSSPMLTIYQYFKIYIVPYPEHPDDKLTYYIGHVCASHKDENAYYFSIIFSFIFAPLVLTFVWMNSVVARQIWSRRHFGQKPTPQQQPIPSISGEQSQAKTEVSAISIERKKRQVRLFKVILLLMIVFFLCRLPSWIYTIYKLNNDSDTNVEWILNYSFGVLALTNCLLNPYLYTFLSETIRLMSFLSSVIRGLCGSICLLCRKKREDNENSSA</sequence>
<evidence type="ECO:0000256" key="6">
    <source>
        <dbReference type="ARBA" id="ARBA00023136"/>
    </source>
</evidence>
<evidence type="ECO:0000256" key="10">
    <source>
        <dbReference type="SAM" id="Phobius"/>
    </source>
</evidence>
<dbReference type="PANTHER" id="PTHR24238:SF58">
    <property type="entry name" value="FI22604P1"/>
    <property type="match status" value="1"/>
</dbReference>
<gene>
    <name evidence="12" type="ORF">PVAND_015413</name>
</gene>
<reference evidence="12" key="1">
    <citation type="submission" date="2021-03" db="EMBL/GenBank/DDBJ databases">
        <title>Chromosome level genome of the anhydrobiotic midge Polypedilum vanderplanki.</title>
        <authorList>
            <person name="Yoshida Y."/>
            <person name="Kikawada T."/>
            <person name="Gusev O."/>
        </authorList>
    </citation>
    <scope>NUCLEOTIDE SEQUENCE</scope>
    <source>
        <strain evidence="12">NIAS01</strain>
        <tissue evidence="12">Whole body or cell culture</tissue>
    </source>
</reference>
<dbReference type="SUPFAM" id="SSF81321">
    <property type="entry name" value="Family A G protein-coupled receptor-like"/>
    <property type="match status" value="1"/>
</dbReference>
<evidence type="ECO:0000259" key="11">
    <source>
        <dbReference type="PROSITE" id="PS50262"/>
    </source>
</evidence>
<feature type="transmembrane region" description="Helical" evidence="10">
    <location>
        <begin position="116"/>
        <end position="143"/>
    </location>
</feature>
<feature type="transmembrane region" description="Helical" evidence="10">
    <location>
        <begin position="299"/>
        <end position="320"/>
    </location>
</feature>
<dbReference type="AlphaFoldDB" id="A0A9J6BC38"/>
<dbReference type="Pfam" id="PF00001">
    <property type="entry name" value="7tm_1"/>
    <property type="match status" value="1"/>
</dbReference>
<dbReference type="OrthoDB" id="5957382at2759"/>
<dbReference type="CDD" id="cd00637">
    <property type="entry name" value="7tm_classA_rhodopsin-like"/>
    <property type="match status" value="1"/>
</dbReference>
<feature type="transmembrane region" description="Helical" evidence="10">
    <location>
        <begin position="83"/>
        <end position="104"/>
    </location>
</feature>
<dbReference type="GO" id="GO:0008188">
    <property type="term" value="F:neuropeptide receptor activity"/>
    <property type="evidence" value="ECO:0007669"/>
    <property type="project" value="TreeGrafter"/>
</dbReference>
<feature type="transmembrane region" description="Helical" evidence="10">
    <location>
        <begin position="164"/>
        <end position="191"/>
    </location>
</feature>